<evidence type="ECO:0000256" key="1">
    <source>
        <dbReference type="ARBA" id="ARBA00023231"/>
    </source>
</evidence>
<dbReference type="AlphaFoldDB" id="A0A106BY69"/>
<dbReference type="Pfam" id="PF02579">
    <property type="entry name" value="Nitro_FeMo-Co"/>
    <property type="match status" value="1"/>
</dbReference>
<dbReference type="InterPro" id="IPR003731">
    <property type="entry name" value="Di-Nase_FeMo-co_biosynth"/>
</dbReference>
<accession>A0A106BY69</accession>
<gene>
    <name evidence="3" type="ORF">AWJ07_19815</name>
</gene>
<organism evidence="3">
    <name type="scientific">Shewanella frigidimarina</name>
    <dbReference type="NCBI Taxonomy" id="56812"/>
    <lineage>
        <taxon>Bacteria</taxon>
        <taxon>Pseudomonadati</taxon>
        <taxon>Pseudomonadota</taxon>
        <taxon>Gammaproteobacteria</taxon>
        <taxon>Alteromonadales</taxon>
        <taxon>Shewanellaceae</taxon>
        <taxon>Shewanella</taxon>
    </lineage>
</organism>
<protein>
    <recommendedName>
        <fullName evidence="2">Dinitrogenase iron-molybdenum cofactor biosynthesis domain-containing protein</fullName>
    </recommendedName>
</protein>
<dbReference type="Gene3D" id="3.30.420.130">
    <property type="entry name" value="Dinitrogenase iron-molybdenum cofactor biosynthesis domain"/>
    <property type="match status" value="1"/>
</dbReference>
<dbReference type="SUPFAM" id="SSF53146">
    <property type="entry name" value="Nitrogenase accessory factor-like"/>
    <property type="match status" value="1"/>
</dbReference>
<reference evidence="3 4" key="1">
    <citation type="submission" date="2016-01" db="EMBL/GenBank/DDBJ databases">
        <title>Draft genome of the antarctic isolate Shewanella frigidimarina Ag06-30.</title>
        <authorList>
            <person name="Parmeciano Di Noto G."/>
            <person name="Vazquez S."/>
            <person name="Mac Cormack W."/>
            <person name="Iriarte A."/>
            <person name="Quiroga C."/>
        </authorList>
    </citation>
    <scope>NUCLEOTIDE SEQUENCE [LARGE SCALE GENOMIC DNA]</scope>
    <source>
        <strain evidence="3 4">Ag06-30</strain>
    </source>
</reference>
<evidence type="ECO:0000259" key="2">
    <source>
        <dbReference type="Pfam" id="PF02579"/>
    </source>
</evidence>
<dbReference type="Proteomes" id="UP000055702">
    <property type="component" value="Unassembled WGS sequence"/>
</dbReference>
<proteinExistence type="predicted"/>
<keyword evidence="1" id="KW-0535">Nitrogen fixation</keyword>
<comment type="caution">
    <text evidence="3">The sequence shown here is derived from an EMBL/GenBank/DDBJ whole genome shotgun (WGS) entry which is preliminary data.</text>
</comment>
<evidence type="ECO:0000313" key="3">
    <source>
        <dbReference type="EMBL" id="KVX00779.1"/>
    </source>
</evidence>
<feature type="domain" description="Dinitrogenase iron-molybdenum cofactor biosynthesis" evidence="2">
    <location>
        <begin position="9"/>
        <end position="88"/>
    </location>
</feature>
<evidence type="ECO:0000313" key="4">
    <source>
        <dbReference type="Proteomes" id="UP000055702"/>
    </source>
</evidence>
<sequence length="184" mass="20351">MITAIPMKDQYIANHFSRADEILFMDEQGQVKGRFANPALTEGCEGKQQLVSMILANGADRVIVRNIGQQLLSKLLSQQLSVFHAKNGRTAIEYFASSHLADCEPFTEASQGRPSINNIAKKANGGCCNHEHEHDHQHAHGEEDCHNQSASGTHKRCCESKSELANETATMKRCCNKKHSLIAH</sequence>
<dbReference type="EMBL" id="LRDC01000035">
    <property type="protein sequence ID" value="KVX00779.1"/>
    <property type="molecule type" value="Genomic_DNA"/>
</dbReference>
<dbReference type="InterPro" id="IPR036105">
    <property type="entry name" value="DiNase_FeMo-co_biosyn_sf"/>
</dbReference>
<name>A0A106BY69_SHEFR</name>
<dbReference type="RefSeq" id="WP_059746745.1">
    <property type="nucleotide sequence ID" value="NZ_JBOZOX010000015.1"/>
</dbReference>